<dbReference type="PIRSF" id="PIRSF038941">
    <property type="entry name" value="NspC"/>
    <property type="match status" value="1"/>
</dbReference>
<dbReference type="Proteomes" id="UP000324575">
    <property type="component" value="Unassembled WGS sequence"/>
</dbReference>
<name>A0A5M8NT86_9BACT</name>
<evidence type="ECO:0000313" key="13">
    <source>
        <dbReference type="EMBL" id="KAA6299823.1"/>
    </source>
</evidence>
<dbReference type="Gene3D" id="3.20.20.10">
    <property type="entry name" value="Alanine racemase"/>
    <property type="match status" value="1"/>
</dbReference>
<reference evidence="13 14" key="1">
    <citation type="submission" date="2019-03" db="EMBL/GenBank/DDBJ databases">
        <title>Single cell metagenomics reveals metabolic interactions within the superorganism composed of flagellate Streblomastix strix and complex community of Bacteroidetes bacteria on its surface.</title>
        <authorList>
            <person name="Treitli S.C."/>
            <person name="Kolisko M."/>
            <person name="Husnik F."/>
            <person name="Keeling P."/>
            <person name="Hampl V."/>
        </authorList>
    </citation>
    <scope>NUCLEOTIDE SEQUENCE [LARGE SCALE GENOMIC DNA]</scope>
    <source>
        <strain evidence="13">St1</strain>
    </source>
</reference>
<keyword evidence="5" id="KW-0663">Pyridoxal phosphate</keyword>
<evidence type="ECO:0000313" key="14">
    <source>
        <dbReference type="Proteomes" id="UP000324575"/>
    </source>
</evidence>
<feature type="domain" description="Orn/DAP/Arg decarboxylase 2 C-terminal" evidence="12">
    <location>
        <begin position="102"/>
        <end position="336"/>
    </location>
</feature>
<dbReference type="EMBL" id="SNRX01000220">
    <property type="protein sequence ID" value="KAA6299823.1"/>
    <property type="molecule type" value="Genomic_DNA"/>
</dbReference>
<evidence type="ECO:0000256" key="9">
    <source>
        <dbReference type="ARBA" id="ARBA00047351"/>
    </source>
</evidence>
<dbReference type="SUPFAM" id="SSF50621">
    <property type="entry name" value="Alanine racemase C-terminal domain-like"/>
    <property type="match status" value="1"/>
</dbReference>
<dbReference type="EC" id="4.1.1.96" evidence="2"/>
<dbReference type="InterPro" id="IPR009006">
    <property type="entry name" value="Ala_racemase/Decarboxylase_C"/>
</dbReference>
<comment type="cofactor">
    <cofactor evidence="1">
        <name>pyridoxal 5'-phosphate</name>
        <dbReference type="ChEBI" id="CHEBI:597326"/>
    </cofactor>
</comment>
<dbReference type="SUPFAM" id="SSF51419">
    <property type="entry name" value="PLP-binding barrel"/>
    <property type="match status" value="1"/>
</dbReference>
<keyword evidence="4" id="KW-0210">Decarboxylase</keyword>
<dbReference type="GO" id="GO:0008836">
    <property type="term" value="F:diaminopimelate decarboxylase activity"/>
    <property type="evidence" value="ECO:0007669"/>
    <property type="project" value="TreeGrafter"/>
</dbReference>
<dbReference type="InterPro" id="IPR005730">
    <property type="entry name" value="Nsp_de-COase"/>
</dbReference>
<comment type="similarity">
    <text evidence="8">Belongs to the Orn/Lys/Arg decarboxylase class-II family. NspC subfamily.</text>
</comment>
<evidence type="ECO:0000256" key="4">
    <source>
        <dbReference type="ARBA" id="ARBA00022793"/>
    </source>
</evidence>
<evidence type="ECO:0000256" key="5">
    <source>
        <dbReference type="ARBA" id="ARBA00022898"/>
    </source>
</evidence>
<dbReference type="InterPro" id="IPR029066">
    <property type="entry name" value="PLP-binding_barrel"/>
</dbReference>
<comment type="catalytic activity">
    <reaction evidence="10">
        <text>carboxynorspermidine + H(+) = norspermidine + CO2</text>
        <dbReference type="Rhea" id="RHEA:34099"/>
        <dbReference type="ChEBI" id="CHEBI:15378"/>
        <dbReference type="ChEBI" id="CHEBI:16526"/>
        <dbReference type="ChEBI" id="CHEBI:57920"/>
        <dbReference type="ChEBI" id="CHEBI:65070"/>
        <dbReference type="EC" id="4.1.1.96"/>
    </reaction>
</comment>
<keyword evidence="6" id="KW-0745">Spermidine biosynthesis</keyword>
<comment type="caution">
    <text evidence="13">The sequence shown here is derived from an EMBL/GenBank/DDBJ whole genome shotgun (WGS) entry which is preliminary data.</text>
</comment>
<dbReference type="CDD" id="cd06829">
    <property type="entry name" value="PLPDE_III_CANSDC"/>
    <property type="match status" value="1"/>
</dbReference>
<proteinExistence type="inferred from homology"/>
<dbReference type="AlphaFoldDB" id="A0A5M8NT86"/>
<protein>
    <recommendedName>
        <fullName evidence="3">Carboxynorspermidine/carboxyspermidine decarboxylase</fullName>
        <ecNumber evidence="2">4.1.1.96</ecNumber>
    </recommendedName>
</protein>
<dbReference type="GO" id="GO:0009089">
    <property type="term" value="P:lysine biosynthetic process via diaminopimelate"/>
    <property type="evidence" value="ECO:0007669"/>
    <property type="project" value="TreeGrafter"/>
</dbReference>
<evidence type="ECO:0000256" key="1">
    <source>
        <dbReference type="ARBA" id="ARBA00001933"/>
    </source>
</evidence>
<dbReference type="GO" id="GO:0045312">
    <property type="term" value="P:nor-spermidine biosynthetic process"/>
    <property type="evidence" value="ECO:0007669"/>
    <property type="project" value="InterPro"/>
</dbReference>
<feature type="binding site" evidence="11">
    <location>
        <position position="279"/>
    </location>
    <ligand>
        <name>substrate</name>
    </ligand>
</feature>
<dbReference type="PANTHER" id="PTHR43727:SF1">
    <property type="entry name" value="CARBOXYNORSPERMIDINE_CARBOXYSPERMIDINE DECARBOXYLASE"/>
    <property type="match status" value="1"/>
</dbReference>
<dbReference type="FunFam" id="3.20.20.10:FF:000012">
    <property type="entry name" value="Carboxynorspermidine/carboxyspermidine decarboxylase"/>
    <property type="match status" value="1"/>
</dbReference>
<evidence type="ECO:0000259" key="12">
    <source>
        <dbReference type="Pfam" id="PF00278"/>
    </source>
</evidence>
<gene>
    <name evidence="13" type="ORF">EZS26_004039</name>
</gene>
<evidence type="ECO:0000256" key="10">
    <source>
        <dbReference type="ARBA" id="ARBA00047389"/>
    </source>
</evidence>
<accession>A0A5M8NT86</accession>
<comment type="catalytic activity">
    <reaction evidence="9">
        <text>carboxyspermidine + H(+) = spermidine + CO2</text>
        <dbReference type="Rhea" id="RHEA:34095"/>
        <dbReference type="ChEBI" id="CHEBI:15378"/>
        <dbReference type="ChEBI" id="CHEBI:16526"/>
        <dbReference type="ChEBI" id="CHEBI:57834"/>
        <dbReference type="ChEBI" id="CHEBI:65072"/>
        <dbReference type="EC" id="4.1.1.96"/>
    </reaction>
</comment>
<evidence type="ECO:0000256" key="11">
    <source>
        <dbReference type="PIRSR" id="PIRSR038941-1"/>
    </source>
</evidence>
<dbReference type="Pfam" id="PF00278">
    <property type="entry name" value="Orn_DAP_Arg_deC"/>
    <property type="match status" value="1"/>
</dbReference>
<evidence type="ECO:0000256" key="6">
    <source>
        <dbReference type="ARBA" id="ARBA00023066"/>
    </source>
</evidence>
<evidence type="ECO:0000256" key="7">
    <source>
        <dbReference type="ARBA" id="ARBA00023239"/>
    </source>
</evidence>
<dbReference type="GO" id="GO:0008295">
    <property type="term" value="P:spermidine biosynthetic process"/>
    <property type="evidence" value="ECO:0007669"/>
    <property type="project" value="UniProtKB-KW"/>
</dbReference>
<evidence type="ECO:0000256" key="2">
    <source>
        <dbReference type="ARBA" id="ARBA00012259"/>
    </source>
</evidence>
<evidence type="ECO:0000256" key="8">
    <source>
        <dbReference type="ARBA" id="ARBA00025802"/>
    </source>
</evidence>
<dbReference type="PANTHER" id="PTHR43727">
    <property type="entry name" value="DIAMINOPIMELATE DECARBOXYLASE"/>
    <property type="match status" value="1"/>
</dbReference>
<dbReference type="InterPro" id="IPR022643">
    <property type="entry name" value="De-COase2_C"/>
</dbReference>
<organism evidence="13 14">
    <name type="scientific">Candidatus Ordinivivax streblomastigis</name>
    <dbReference type="NCBI Taxonomy" id="2540710"/>
    <lineage>
        <taxon>Bacteria</taxon>
        <taxon>Pseudomonadati</taxon>
        <taxon>Bacteroidota</taxon>
        <taxon>Bacteroidia</taxon>
        <taxon>Bacteroidales</taxon>
        <taxon>Candidatus Ordinivivax</taxon>
    </lineage>
</organism>
<keyword evidence="7 13" id="KW-0456">Lyase</keyword>
<dbReference type="NCBIfam" id="TIGR01047">
    <property type="entry name" value="nspC"/>
    <property type="match status" value="1"/>
</dbReference>
<sequence length="380" mass="42583">MIDFSKVSTPAYIIDETALRRNLAVIKSVKDRAAVNIILAFKAFAMWKTFPIIKEYIACSTASSPWEAQLAVEEMGSKAHTYSPAYTEKDFPVIKACSSHITFNSLAQFHRFYPDTLNNPTAISCGLRINPEYSEVETDLYNPAAPGSRLGIVREELGIQLPAGVEGLHFHTLCESTSYALENTLQQVETQFGDLLPHLKWLNMGGGHLMTCKDYDIEHLIGLLQRFKAEYPNLEIILEPGAAFVWQTGVLVASVVDIVHNKGIATAILDISFTCHLPDCLEMPYKPVVRGAYQEVVAGKPAYRLGGNSCLSGDFIGDWSFDNELKTGDTIIFEDMIHYTTVKTSMFNGIPHPDLCLWKPNGHLETFRRFGYEDYKHRMD</sequence>
<dbReference type="Gene3D" id="2.40.37.10">
    <property type="entry name" value="Lyase, Ornithine Decarboxylase, Chain A, domain 1"/>
    <property type="match status" value="1"/>
</dbReference>
<evidence type="ECO:0000256" key="3">
    <source>
        <dbReference type="ARBA" id="ARBA00013633"/>
    </source>
</evidence>